<evidence type="ECO:0000259" key="1">
    <source>
        <dbReference type="Pfam" id="PF12708"/>
    </source>
</evidence>
<comment type="caution">
    <text evidence="2">The sequence shown here is derived from an EMBL/GenBank/DDBJ whole genome shotgun (WGS) entry which is preliminary data.</text>
</comment>
<name>A0A9X4KYU8_9BACL</name>
<accession>A0A9X4KYU8</accession>
<keyword evidence="3" id="KW-1185">Reference proteome</keyword>
<organism evidence="2 3">
    <name type="scientific">Cohnella rhizosphaerae</name>
    <dbReference type="NCBI Taxonomy" id="1457232"/>
    <lineage>
        <taxon>Bacteria</taxon>
        <taxon>Bacillati</taxon>
        <taxon>Bacillota</taxon>
        <taxon>Bacilli</taxon>
        <taxon>Bacillales</taxon>
        <taxon>Paenibacillaceae</taxon>
        <taxon>Cohnella</taxon>
    </lineage>
</organism>
<dbReference type="SUPFAM" id="SSF51126">
    <property type="entry name" value="Pectin lyase-like"/>
    <property type="match status" value="1"/>
</dbReference>
<evidence type="ECO:0000313" key="2">
    <source>
        <dbReference type="EMBL" id="MDG0813861.1"/>
    </source>
</evidence>
<proteinExistence type="predicted"/>
<dbReference type="GO" id="GO:0016787">
    <property type="term" value="F:hydrolase activity"/>
    <property type="evidence" value="ECO:0007669"/>
    <property type="project" value="UniProtKB-KW"/>
</dbReference>
<dbReference type="Pfam" id="PF12708">
    <property type="entry name" value="Pect-lyase_RHGA_epim"/>
    <property type="match status" value="1"/>
</dbReference>
<sequence>MEVRLFGRNLDAAEFGGTRQTQIRLVDTVSQNAEPASLSSVSAYALDFQVGSAPAGEYAVEVRNGSNVPWTRLKDETLTVVNAGANPDPLGLNVSWAKDFNWLQVRDIRVDYGASGDGVANDTAAIQAAIDDIADDGGGVLYFPAGTYRYTGLKMRAGVVLQGEDPDTAILHYTGSGGAMIGSKGDGITEGRSGFADLKWTLDENGLASKVNLFVLGHPWNTPNQTAGRFFVYRSIVDFPLDNPMIGPSGIIGAKEDVLFLDNEITGYEAGIYSPNVERRATLRNNRFDVAEGNIVNIGAKRMIIEGNHGTGHLIPGVTEGGNFRGIKFGIGSRGWNAEQIYMASNTIEGVGSAFNDGETLLMESPGSNFADGEIVAATADTATLGIDYADPARSWNEQWNIVIVDGKGLGQMRSIAGYEDHVATVDEPWTIVPDRTSKFSVLRMGRDVVVADNLTLNSRGGIQVYHNTYDAVIADNVSENTQGISIWARDTSTSSPQAELFHPSEAQYADRRVAAIGDDLGRHQRGAGGIRQSCGRCRRIRSGIQGQRRRSRGIGGRVHAEGRRCGDTHRFPHAVLVDGQGRAGHFAGRKQHRQLGCRHSVVSRRRCEFSKG</sequence>
<dbReference type="InterPro" id="IPR011050">
    <property type="entry name" value="Pectin_lyase_fold/virulence"/>
</dbReference>
<keyword evidence="2" id="KW-0378">Hydrolase</keyword>
<reference evidence="2" key="1">
    <citation type="submission" date="2022-10" db="EMBL/GenBank/DDBJ databases">
        <title>Comparative genomic analysis of Cohnella hashimotonis sp. nov., isolated from the International Space Station.</title>
        <authorList>
            <person name="Simpson A."/>
            <person name="Venkateswaran K."/>
        </authorList>
    </citation>
    <scope>NUCLEOTIDE SEQUENCE</scope>
    <source>
        <strain evidence="2">DSM 28161</strain>
    </source>
</reference>
<gene>
    <name evidence="2" type="ORF">OMP40_34705</name>
</gene>
<protein>
    <submittedName>
        <fullName evidence="2">Glycoside hydrolase family 55 protein</fullName>
    </submittedName>
</protein>
<dbReference type="AlphaFoldDB" id="A0A9X4KYU8"/>
<dbReference type="Proteomes" id="UP001153404">
    <property type="component" value="Unassembled WGS sequence"/>
</dbReference>
<dbReference type="InterPro" id="IPR012334">
    <property type="entry name" value="Pectin_lyas_fold"/>
</dbReference>
<evidence type="ECO:0000313" key="3">
    <source>
        <dbReference type="Proteomes" id="UP001153404"/>
    </source>
</evidence>
<dbReference type="InterPro" id="IPR024535">
    <property type="entry name" value="RHGA/B-epi-like_pectate_lyase"/>
</dbReference>
<dbReference type="EMBL" id="JAPDIA010000009">
    <property type="protein sequence ID" value="MDG0813861.1"/>
    <property type="molecule type" value="Genomic_DNA"/>
</dbReference>
<dbReference type="Gene3D" id="2.160.20.10">
    <property type="entry name" value="Single-stranded right-handed beta-helix, Pectin lyase-like"/>
    <property type="match status" value="1"/>
</dbReference>
<feature type="domain" description="Rhamnogalacturonase A/B/Epimerase-like pectate lyase" evidence="1">
    <location>
        <begin position="110"/>
        <end position="216"/>
    </location>
</feature>